<evidence type="ECO:0000256" key="6">
    <source>
        <dbReference type="RuleBase" id="RU280813"/>
    </source>
</evidence>
<protein>
    <recommendedName>
        <fullName evidence="6">Serpentine receptor class gamma</fullName>
    </recommendedName>
</protein>
<evidence type="ECO:0000256" key="2">
    <source>
        <dbReference type="ARBA" id="ARBA00005692"/>
    </source>
</evidence>
<keyword evidence="5 6" id="KW-0472">Membrane</keyword>
<dbReference type="eggNOG" id="ENOG502TGIU">
    <property type="taxonomic scope" value="Eukaryota"/>
</dbReference>
<dbReference type="GO" id="GO:0007606">
    <property type="term" value="P:sensory perception of chemical stimulus"/>
    <property type="evidence" value="ECO:0007669"/>
    <property type="project" value="UniProtKB-UniRule"/>
</dbReference>
<dbReference type="PANTHER" id="PTHR31114:SF4">
    <property type="entry name" value="SERPENTINE RECEPTOR CLASS GAMMA-RELATED"/>
    <property type="match status" value="1"/>
</dbReference>
<dbReference type="Proteomes" id="UP000095282">
    <property type="component" value="Unplaced"/>
</dbReference>
<comment type="subcellular location">
    <subcellularLocation>
        <location evidence="1">Membrane</location>
        <topology evidence="1">Multi-pass membrane protein</topology>
    </subcellularLocation>
</comment>
<evidence type="ECO:0000256" key="1">
    <source>
        <dbReference type="ARBA" id="ARBA00004141"/>
    </source>
</evidence>
<dbReference type="Pfam" id="PF02118">
    <property type="entry name" value="Srg"/>
    <property type="match status" value="1"/>
</dbReference>
<evidence type="ECO:0000313" key="7">
    <source>
        <dbReference type="Proteomes" id="UP000095282"/>
    </source>
</evidence>
<dbReference type="AlphaFoldDB" id="A0A1I7V071"/>
<comment type="similarity">
    <text evidence="2 6">Belongs to the nematode receptor-like protein srg family.</text>
</comment>
<evidence type="ECO:0000256" key="5">
    <source>
        <dbReference type="ARBA" id="ARBA00023136"/>
    </source>
</evidence>
<dbReference type="PANTHER" id="PTHR31114">
    <property type="entry name" value="SERPENTINE RECEPTOR CLASS GAMMA"/>
    <property type="match status" value="1"/>
</dbReference>
<evidence type="ECO:0000313" key="8">
    <source>
        <dbReference type="WBParaSite" id="Csp11.Scaffold630.g21090.t1"/>
    </source>
</evidence>
<accession>A0A1I7V071</accession>
<organism evidence="7 8">
    <name type="scientific">Caenorhabditis tropicalis</name>
    <dbReference type="NCBI Taxonomy" id="1561998"/>
    <lineage>
        <taxon>Eukaryota</taxon>
        <taxon>Metazoa</taxon>
        <taxon>Ecdysozoa</taxon>
        <taxon>Nematoda</taxon>
        <taxon>Chromadorea</taxon>
        <taxon>Rhabditida</taxon>
        <taxon>Rhabditina</taxon>
        <taxon>Rhabditomorpha</taxon>
        <taxon>Rhabditoidea</taxon>
        <taxon>Rhabditidae</taxon>
        <taxon>Peloderinae</taxon>
        <taxon>Caenorhabditis</taxon>
    </lineage>
</organism>
<dbReference type="InterPro" id="IPR000609">
    <property type="entry name" value="7TM_GPCR_serpentine_rcpt_Srg"/>
</dbReference>
<dbReference type="GO" id="GO:0004888">
    <property type="term" value="F:transmembrane signaling receptor activity"/>
    <property type="evidence" value="ECO:0007669"/>
    <property type="project" value="InterPro"/>
</dbReference>
<evidence type="ECO:0000256" key="3">
    <source>
        <dbReference type="ARBA" id="ARBA00022692"/>
    </source>
</evidence>
<name>A0A1I7V071_9PELO</name>
<keyword evidence="7" id="KW-1185">Reference proteome</keyword>
<keyword evidence="3 6" id="KW-0812">Transmembrane</keyword>
<feature type="transmembrane region" description="Helical" evidence="6">
    <location>
        <begin position="47"/>
        <end position="72"/>
    </location>
</feature>
<comment type="caution">
    <text evidence="6">Lacks conserved residue(s) required for the propagation of feature annotation.</text>
</comment>
<sequence length="136" mass="16378">MTRSFYRLVAVHLIFVILSWINSWPSRMVYTEDFSYFAKVFFKHFPKLFNFFMVLGIAFLHFQSISSIIICINRLRMANPLKYKERNDFWNRWFILIYTVVLIVSCLAGKFLAFPPTVDFFSETGKFRFIVWSLVR</sequence>
<reference evidence="8" key="1">
    <citation type="submission" date="2016-11" db="UniProtKB">
        <authorList>
            <consortium name="WormBaseParasite"/>
        </authorList>
    </citation>
    <scope>IDENTIFICATION</scope>
</reference>
<feature type="transmembrane region" description="Helical" evidence="6">
    <location>
        <begin position="93"/>
        <end position="113"/>
    </location>
</feature>
<proteinExistence type="inferred from homology"/>
<dbReference type="InterPro" id="IPR052880">
    <property type="entry name" value="NRL-Serpentine_Class_Gamma"/>
</dbReference>
<dbReference type="GO" id="GO:0016020">
    <property type="term" value="C:membrane"/>
    <property type="evidence" value="ECO:0007669"/>
    <property type="project" value="UniProtKB-SubCell"/>
</dbReference>
<evidence type="ECO:0000256" key="4">
    <source>
        <dbReference type="ARBA" id="ARBA00022989"/>
    </source>
</evidence>
<keyword evidence="4 6" id="KW-1133">Transmembrane helix</keyword>
<dbReference type="WBParaSite" id="Csp11.Scaffold630.g21090.t1">
    <property type="protein sequence ID" value="Csp11.Scaffold630.g21090.t1"/>
    <property type="gene ID" value="Csp11.Scaffold630.g21090"/>
</dbReference>